<dbReference type="InterPro" id="IPR040498">
    <property type="entry name" value="PriA_CRR"/>
</dbReference>
<comment type="catalytic activity">
    <reaction evidence="11 12">
        <text>ATP + H2O = ADP + phosphate + H(+)</text>
        <dbReference type="Rhea" id="RHEA:13065"/>
        <dbReference type="ChEBI" id="CHEBI:15377"/>
        <dbReference type="ChEBI" id="CHEBI:15378"/>
        <dbReference type="ChEBI" id="CHEBI:30616"/>
        <dbReference type="ChEBI" id="CHEBI:43474"/>
        <dbReference type="ChEBI" id="CHEBI:456216"/>
        <dbReference type="EC" id="5.6.2.4"/>
    </reaction>
</comment>
<gene>
    <name evidence="12" type="primary">priA</name>
    <name evidence="15" type="ORF">AXG55_08100</name>
</gene>
<dbReference type="InterPro" id="IPR001650">
    <property type="entry name" value="Helicase_C-like"/>
</dbReference>
<reference evidence="15 16" key="1">
    <citation type="submission" date="2016-10" db="EMBL/GenBank/DDBJ databases">
        <title>Silvanigrella aquatica sp. nov., isolated from a freshwater lake located in the Black Forest, Germany, description of Silvanigrellaceae fam. nov., Silvanigrellales ord. nov., reclassification of the order Bdellovibrionales in the class Oligoflexia, reclassification of the families Bacteriovoracaceae and Halobacteriovoraceae in the new order Bacteriovoracales ord. nov., and reclassification of the family Pseudobacteriovoracaceae in the order Oligoflexiales.</title>
        <authorList>
            <person name="Hahn M.W."/>
            <person name="Schmidt J."/>
            <person name="Koll U."/>
            <person name="Rohde M."/>
            <person name="Verbag S."/>
            <person name="Pitt A."/>
            <person name="Nakai R."/>
            <person name="Naganuma T."/>
            <person name="Lang E."/>
        </authorList>
    </citation>
    <scope>NUCLEOTIDE SEQUENCE [LARGE SCALE GENOMIC DNA]</scope>
    <source>
        <strain evidence="15 16">MWH-Nonnen-W8red</strain>
    </source>
</reference>
<dbReference type="CDD" id="cd17929">
    <property type="entry name" value="DEXHc_priA"/>
    <property type="match status" value="1"/>
</dbReference>
<dbReference type="PANTHER" id="PTHR30580">
    <property type="entry name" value="PRIMOSOMAL PROTEIN N"/>
    <property type="match status" value="1"/>
</dbReference>
<dbReference type="STRING" id="1915309.AXG55_08100"/>
<comment type="similarity">
    <text evidence="12">Belongs to the helicase family. PriA subfamily.</text>
</comment>
<comment type="catalytic activity">
    <reaction evidence="12">
        <text>Couples ATP hydrolysis with the unwinding of duplex DNA by translocating in the 3'-5' direction.</text>
        <dbReference type="EC" id="5.6.2.4"/>
    </reaction>
</comment>
<dbReference type="SUPFAM" id="SSF52540">
    <property type="entry name" value="P-loop containing nucleoside triphosphate hydrolases"/>
    <property type="match status" value="1"/>
</dbReference>
<dbReference type="InterPro" id="IPR005259">
    <property type="entry name" value="PriA"/>
</dbReference>
<dbReference type="Pfam" id="PF00270">
    <property type="entry name" value="DEAD"/>
    <property type="match status" value="1"/>
</dbReference>
<keyword evidence="3 12" id="KW-0479">Metal-binding</keyword>
<dbReference type="Gene3D" id="3.40.1440.60">
    <property type="entry name" value="PriA, 3(prime) DNA-binding domain"/>
    <property type="match status" value="1"/>
</dbReference>
<sequence>MEEQTEEKLFGHFAVSAGRNFCLTYTISHHFSNLQVGSFVVVPMMRGKKEGEYIGVFLGLCEKPPFQCKDIIKKLEFVNSIPENLILMLKWLSEYYLSPLENFIALLAPSFIWNVNRHDMLEKRLQKLFVKNNNQYFLINENKSQQVKGEIKLPLRECIALNEEQNFIFQDIIESHPTVSLLHGVTGSGKTEVYLKLAQYFIQQNKNVLILVPEIALTPQMTSRFRAVFQNHLSILHSGLTSNEYEKEWFRIHYNLAKVVLGVRTSIFSLLENIALIIVDEEHDNSYKSQDIPFYQARDVAVLRAKKEGALCLLGSATPSVESMYNVKQGKYKYYSLQNKFSNNSVQAVIIDSKQNLNIPLKMKQGNYPLKSSQIAFNNDAISSEVFAVLKETKDRGEQSMVILNRRGYVNFSLCMACSQSLKCPRCSVSTTLHNNGSIEICHYCSFRVNTRKNCPSCLSPFLMTRGIGTQNIEEQIQRQIPELNIQRLDRDVLTSNSRLNDIIENFRNGNTDCLVGTQMLAKGHDFPNVTVVVVLHVEDSLFLPDFRASERTFQLLTQAMGRAGRGKHKGTLLLQSLILGHPVIELSLNNNVKDFIDRELNRRKLGFHPPYSRQILFEIRQSNKGKAMVLAHKIKDYLVNFWKENSFEVNQIRLAGPYFATLEKLNNEFRVQICVSTIREIHPFKLIPKEIFHDKELLPHFKIDVDPYSFM</sequence>
<keyword evidence="2 12" id="KW-0235">DNA replication</keyword>
<evidence type="ECO:0000256" key="3">
    <source>
        <dbReference type="ARBA" id="ARBA00022723"/>
    </source>
</evidence>
<keyword evidence="8 12" id="KW-0067">ATP-binding</keyword>
<feature type="binding site" evidence="12">
    <location>
        <position position="418"/>
    </location>
    <ligand>
        <name>Zn(2+)</name>
        <dbReference type="ChEBI" id="CHEBI:29105"/>
        <label>1</label>
    </ligand>
</feature>
<name>A0A1L4D112_9BACT</name>
<evidence type="ECO:0000313" key="15">
    <source>
        <dbReference type="EMBL" id="APJ03870.1"/>
    </source>
</evidence>
<dbReference type="InterPro" id="IPR041222">
    <property type="entry name" value="PriA_3primeBD"/>
</dbReference>
<evidence type="ECO:0000259" key="13">
    <source>
        <dbReference type="PROSITE" id="PS51192"/>
    </source>
</evidence>
<evidence type="ECO:0000256" key="6">
    <source>
        <dbReference type="ARBA" id="ARBA00022806"/>
    </source>
</evidence>
<evidence type="ECO:0000313" key="16">
    <source>
        <dbReference type="Proteomes" id="UP000184731"/>
    </source>
</evidence>
<dbReference type="HAMAP" id="MF_00983">
    <property type="entry name" value="PriA"/>
    <property type="match status" value="1"/>
</dbReference>
<dbReference type="InterPro" id="IPR014001">
    <property type="entry name" value="Helicase_ATP-bd"/>
</dbReference>
<evidence type="ECO:0000256" key="7">
    <source>
        <dbReference type="ARBA" id="ARBA00022833"/>
    </source>
</evidence>
<dbReference type="Pfam" id="PF18319">
    <property type="entry name" value="Zn_ribbon_PriA"/>
    <property type="match status" value="1"/>
</dbReference>
<evidence type="ECO:0000256" key="4">
    <source>
        <dbReference type="ARBA" id="ARBA00022741"/>
    </source>
</evidence>
<dbReference type="OrthoDB" id="5287268at2"/>
<dbReference type="InterPro" id="IPR011545">
    <property type="entry name" value="DEAD/DEAH_box_helicase_dom"/>
</dbReference>
<dbReference type="GO" id="GO:0003677">
    <property type="term" value="F:DNA binding"/>
    <property type="evidence" value="ECO:0007669"/>
    <property type="project" value="UniProtKB-UniRule"/>
</dbReference>
<dbReference type="Pfam" id="PF17764">
    <property type="entry name" value="PriA_3primeBD"/>
    <property type="match status" value="1"/>
</dbReference>
<dbReference type="FunFam" id="3.40.50.300:FF:000489">
    <property type="entry name" value="Primosome assembly protein PriA"/>
    <property type="match status" value="1"/>
</dbReference>
<comment type="function">
    <text evidence="12">Initiates the restart of stalled replication forks, which reloads the replicative helicase on sites other than the origin of replication. Recognizes and binds to abandoned replication forks and remodels them to uncover a helicase loading site. Promotes assembly of the primosome at these replication forks.</text>
</comment>
<dbReference type="Pfam" id="PF18074">
    <property type="entry name" value="PriA_C"/>
    <property type="match status" value="1"/>
</dbReference>
<organism evidence="15 16">
    <name type="scientific">Silvanigrella aquatica</name>
    <dbReference type="NCBI Taxonomy" id="1915309"/>
    <lineage>
        <taxon>Bacteria</taxon>
        <taxon>Pseudomonadati</taxon>
        <taxon>Bdellovibrionota</taxon>
        <taxon>Oligoflexia</taxon>
        <taxon>Silvanigrellales</taxon>
        <taxon>Silvanigrellaceae</taxon>
        <taxon>Silvanigrella</taxon>
    </lineage>
</organism>
<comment type="cofactor">
    <cofactor evidence="12">
        <name>Zn(2+)</name>
        <dbReference type="ChEBI" id="CHEBI:29105"/>
    </cofactor>
    <text evidence="12">Binds 2 zinc ions per subunit.</text>
</comment>
<keyword evidence="16" id="KW-1185">Reference proteome</keyword>
<keyword evidence="10 12" id="KW-0413">Isomerase</keyword>
<dbReference type="SMART" id="SM00490">
    <property type="entry name" value="HELICc"/>
    <property type="match status" value="1"/>
</dbReference>
<dbReference type="PANTHER" id="PTHR30580:SF0">
    <property type="entry name" value="PRIMOSOMAL PROTEIN N"/>
    <property type="match status" value="1"/>
</dbReference>
<keyword evidence="1 12" id="KW-0639">Primosome</keyword>
<protein>
    <recommendedName>
        <fullName evidence="12">Replication restart protein PriA</fullName>
    </recommendedName>
    <alternativeName>
        <fullName evidence="12">ATP-dependent DNA helicase PriA</fullName>
        <ecNumber evidence="12">5.6.2.4</ecNumber>
    </alternativeName>
    <alternativeName>
        <fullName evidence="12">DNA 3'-5' helicase PriA</fullName>
    </alternativeName>
</protein>
<dbReference type="Gene3D" id="3.40.50.300">
    <property type="entry name" value="P-loop containing nucleotide triphosphate hydrolases"/>
    <property type="match status" value="2"/>
</dbReference>
<dbReference type="SMART" id="SM00487">
    <property type="entry name" value="DEXDc"/>
    <property type="match status" value="1"/>
</dbReference>
<keyword evidence="9 12" id="KW-0238">DNA-binding</keyword>
<feature type="binding site" evidence="12">
    <location>
        <position position="427"/>
    </location>
    <ligand>
        <name>Zn(2+)</name>
        <dbReference type="ChEBI" id="CHEBI:29105"/>
        <label>2</label>
    </ligand>
</feature>
<feature type="binding site" evidence="12">
    <location>
        <position position="455"/>
    </location>
    <ligand>
        <name>Zn(2+)</name>
        <dbReference type="ChEBI" id="CHEBI:29105"/>
        <label>1</label>
    </ligand>
</feature>
<keyword evidence="7 12" id="KW-0862">Zinc</keyword>
<dbReference type="GO" id="GO:0043138">
    <property type="term" value="F:3'-5' DNA helicase activity"/>
    <property type="evidence" value="ECO:0007669"/>
    <property type="project" value="UniProtKB-EC"/>
</dbReference>
<dbReference type="GO" id="GO:1990077">
    <property type="term" value="C:primosome complex"/>
    <property type="evidence" value="ECO:0007669"/>
    <property type="project" value="UniProtKB-UniRule"/>
</dbReference>
<evidence type="ECO:0000256" key="11">
    <source>
        <dbReference type="ARBA" id="ARBA00048988"/>
    </source>
</evidence>
<comment type="subunit">
    <text evidence="12">Component of the replication restart primosome.</text>
</comment>
<dbReference type="GO" id="GO:0006310">
    <property type="term" value="P:DNA recombination"/>
    <property type="evidence" value="ECO:0007669"/>
    <property type="project" value="InterPro"/>
</dbReference>
<accession>A0A1L4D112</accession>
<dbReference type="GO" id="GO:0005524">
    <property type="term" value="F:ATP binding"/>
    <property type="evidence" value="ECO:0007669"/>
    <property type="project" value="UniProtKB-UniRule"/>
</dbReference>
<dbReference type="PROSITE" id="PS51192">
    <property type="entry name" value="HELICASE_ATP_BIND_1"/>
    <property type="match status" value="1"/>
</dbReference>
<evidence type="ECO:0000256" key="10">
    <source>
        <dbReference type="ARBA" id="ARBA00023235"/>
    </source>
</evidence>
<evidence type="ECO:0000256" key="1">
    <source>
        <dbReference type="ARBA" id="ARBA00022515"/>
    </source>
</evidence>
<dbReference type="GO" id="GO:0006269">
    <property type="term" value="P:DNA replication, synthesis of primer"/>
    <property type="evidence" value="ECO:0007669"/>
    <property type="project" value="UniProtKB-KW"/>
</dbReference>
<dbReference type="GO" id="GO:0006302">
    <property type="term" value="P:double-strand break repair"/>
    <property type="evidence" value="ECO:0007669"/>
    <property type="project" value="InterPro"/>
</dbReference>
<evidence type="ECO:0000256" key="2">
    <source>
        <dbReference type="ARBA" id="ARBA00022705"/>
    </source>
</evidence>
<dbReference type="RefSeq" id="WP_148697613.1">
    <property type="nucleotide sequence ID" value="NZ_CP017834.1"/>
</dbReference>
<feature type="binding site" evidence="12">
    <location>
        <position position="458"/>
    </location>
    <ligand>
        <name>Zn(2+)</name>
        <dbReference type="ChEBI" id="CHEBI:29105"/>
        <label>1</label>
    </ligand>
</feature>
<dbReference type="EC" id="5.6.2.4" evidence="12"/>
<dbReference type="PROSITE" id="PS51194">
    <property type="entry name" value="HELICASE_CTER"/>
    <property type="match status" value="1"/>
</dbReference>
<dbReference type="InterPro" id="IPR042115">
    <property type="entry name" value="PriA_3primeBD_sf"/>
</dbReference>
<dbReference type="Pfam" id="PF00271">
    <property type="entry name" value="Helicase_C"/>
    <property type="match status" value="1"/>
</dbReference>
<dbReference type="EMBL" id="CP017834">
    <property type="protein sequence ID" value="APJ03870.1"/>
    <property type="molecule type" value="Genomic_DNA"/>
</dbReference>
<dbReference type="InterPro" id="IPR027417">
    <property type="entry name" value="P-loop_NTPase"/>
</dbReference>
<evidence type="ECO:0000256" key="5">
    <source>
        <dbReference type="ARBA" id="ARBA00022801"/>
    </source>
</evidence>
<evidence type="ECO:0000256" key="9">
    <source>
        <dbReference type="ARBA" id="ARBA00023125"/>
    </source>
</evidence>
<dbReference type="KEGG" id="saqi:AXG55_08100"/>
<evidence type="ECO:0000256" key="12">
    <source>
        <dbReference type="HAMAP-Rule" id="MF_00983"/>
    </source>
</evidence>
<feature type="binding site" evidence="12">
    <location>
        <position position="442"/>
    </location>
    <ligand>
        <name>Zn(2+)</name>
        <dbReference type="ChEBI" id="CHEBI:29105"/>
        <label>2</label>
    </ligand>
</feature>
<dbReference type="GO" id="GO:0016887">
    <property type="term" value="F:ATP hydrolysis activity"/>
    <property type="evidence" value="ECO:0007669"/>
    <property type="project" value="RHEA"/>
</dbReference>
<dbReference type="Proteomes" id="UP000184731">
    <property type="component" value="Chromosome"/>
</dbReference>
<dbReference type="GO" id="GO:0006270">
    <property type="term" value="P:DNA replication initiation"/>
    <property type="evidence" value="ECO:0007669"/>
    <property type="project" value="TreeGrafter"/>
</dbReference>
<dbReference type="GO" id="GO:0008270">
    <property type="term" value="F:zinc ion binding"/>
    <property type="evidence" value="ECO:0007669"/>
    <property type="project" value="UniProtKB-UniRule"/>
</dbReference>
<keyword evidence="6 12" id="KW-0347">Helicase</keyword>
<keyword evidence="4 12" id="KW-0547">Nucleotide-binding</keyword>
<keyword evidence="5 12" id="KW-0378">Hydrolase</keyword>
<feature type="domain" description="Helicase ATP-binding" evidence="13">
    <location>
        <begin position="171"/>
        <end position="337"/>
    </location>
</feature>
<dbReference type="NCBIfam" id="TIGR00595">
    <property type="entry name" value="priA"/>
    <property type="match status" value="1"/>
</dbReference>
<feature type="binding site" evidence="12">
    <location>
        <position position="424"/>
    </location>
    <ligand>
        <name>Zn(2+)</name>
        <dbReference type="ChEBI" id="CHEBI:29105"/>
        <label>2</label>
    </ligand>
</feature>
<feature type="binding site" evidence="12">
    <location>
        <position position="415"/>
    </location>
    <ligand>
        <name>Zn(2+)</name>
        <dbReference type="ChEBI" id="CHEBI:29105"/>
        <label>1</label>
    </ligand>
</feature>
<feature type="domain" description="Helicase C-terminal" evidence="14">
    <location>
        <begin position="396"/>
        <end position="604"/>
    </location>
</feature>
<evidence type="ECO:0000256" key="8">
    <source>
        <dbReference type="ARBA" id="ARBA00022840"/>
    </source>
</evidence>
<proteinExistence type="inferred from homology"/>
<feature type="binding site" evidence="12">
    <location>
        <position position="445"/>
    </location>
    <ligand>
        <name>Zn(2+)</name>
        <dbReference type="ChEBI" id="CHEBI:29105"/>
        <label>2</label>
    </ligand>
</feature>
<dbReference type="InterPro" id="IPR041236">
    <property type="entry name" value="PriA_C"/>
</dbReference>
<dbReference type="AlphaFoldDB" id="A0A1L4D112"/>
<evidence type="ECO:0000259" key="14">
    <source>
        <dbReference type="PROSITE" id="PS51194"/>
    </source>
</evidence>